<dbReference type="SUPFAM" id="SSF117396">
    <property type="entry name" value="TM1631-like"/>
    <property type="match status" value="1"/>
</dbReference>
<dbReference type="PANTHER" id="PTHR30348">
    <property type="entry name" value="UNCHARACTERIZED PROTEIN YECE"/>
    <property type="match status" value="1"/>
</dbReference>
<dbReference type="Pfam" id="PF01904">
    <property type="entry name" value="DUF72"/>
    <property type="match status" value="1"/>
</dbReference>
<dbReference type="RefSeq" id="WP_244822977.1">
    <property type="nucleotide sequence ID" value="NZ_CP112998.1"/>
</dbReference>
<dbReference type="PANTHER" id="PTHR30348:SF4">
    <property type="entry name" value="DUF72 DOMAIN-CONTAINING PROTEIN"/>
    <property type="match status" value="1"/>
</dbReference>
<dbReference type="AlphaFoldDB" id="A0A9E8SNL0"/>
<organism evidence="1 2">
    <name type="scientific">Dyadobacter pollutisoli</name>
    <dbReference type="NCBI Taxonomy" id="2910158"/>
    <lineage>
        <taxon>Bacteria</taxon>
        <taxon>Pseudomonadati</taxon>
        <taxon>Bacteroidota</taxon>
        <taxon>Cytophagia</taxon>
        <taxon>Cytophagales</taxon>
        <taxon>Spirosomataceae</taxon>
        <taxon>Dyadobacter</taxon>
    </lineage>
</organism>
<keyword evidence="2" id="KW-1185">Reference proteome</keyword>
<gene>
    <name evidence="1" type="ORF">ON006_15695</name>
</gene>
<evidence type="ECO:0000313" key="2">
    <source>
        <dbReference type="Proteomes" id="UP001164653"/>
    </source>
</evidence>
<dbReference type="KEGG" id="dpf:ON006_15695"/>
<reference evidence="1" key="1">
    <citation type="submission" date="2022-11" db="EMBL/GenBank/DDBJ databases">
        <title>Dyadobacter pollutisoli sp. nov., isolated from plastic dumped soil.</title>
        <authorList>
            <person name="Kim J.M."/>
            <person name="Kim K.R."/>
            <person name="Lee J.K."/>
            <person name="Hao L."/>
            <person name="Jeon C.O."/>
        </authorList>
    </citation>
    <scope>NUCLEOTIDE SEQUENCE</scope>
    <source>
        <strain evidence="1">U1</strain>
    </source>
</reference>
<name>A0A9E8SNL0_9BACT</name>
<dbReference type="InterPro" id="IPR036520">
    <property type="entry name" value="UPF0759_sf"/>
</dbReference>
<dbReference type="Gene3D" id="3.20.20.410">
    <property type="entry name" value="Protein of unknown function UPF0759"/>
    <property type="match status" value="1"/>
</dbReference>
<dbReference type="Proteomes" id="UP001164653">
    <property type="component" value="Chromosome"/>
</dbReference>
<dbReference type="EMBL" id="CP112998">
    <property type="protein sequence ID" value="WAC15378.1"/>
    <property type="molecule type" value="Genomic_DNA"/>
</dbReference>
<sequence>MQKNSESQPQFFSGTSGLVLPVRNKSFLPPEFQSKTRLRYYSTIFNSIEINSTFYKLPLARTIAKWAGEVPDTFRFTFKLWREITHIKNLSFQPEDVVRFIEIINQVGDKKGCLLVQFPPSLKIGMASQLEKLCTVISEANAANAWKIALEFRHNSWYHEDIYDLLNEFGFGVVIHDKPGSVTPFGSSDVDFTYLRFHGPNGDYKGHYDAAFTEDYSQMIREWLHEGLTVYTYFNNTMGDAVSDLRQLNLSLRR</sequence>
<protein>
    <submittedName>
        <fullName evidence="1">DUF72 domain-containing protein</fullName>
    </submittedName>
</protein>
<accession>A0A9E8SNL0</accession>
<proteinExistence type="predicted"/>
<evidence type="ECO:0000313" key="1">
    <source>
        <dbReference type="EMBL" id="WAC15378.1"/>
    </source>
</evidence>
<dbReference type="InterPro" id="IPR002763">
    <property type="entry name" value="DUF72"/>
</dbReference>